<dbReference type="KEGG" id="bpg:Bathy03g02480"/>
<dbReference type="RefSeq" id="XP_007514206.1">
    <property type="nucleotide sequence ID" value="XM_007514144.1"/>
</dbReference>
<keyword evidence="1" id="KW-0472">Membrane</keyword>
<dbReference type="AlphaFoldDB" id="K8F280"/>
<protein>
    <submittedName>
        <fullName evidence="2">Uncharacterized protein</fullName>
    </submittedName>
</protein>
<gene>
    <name evidence="2" type="ORF">Bathy03g02480</name>
</gene>
<dbReference type="GeneID" id="19016785"/>
<keyword evidence="3" id="KW-1185">Reference proteome</keyword>
<accession>K8F280</accession>
<evidence type="ECO:0000313" key="2">
    <source>
        <dbReference type="EMBL" id="CCO15643.1"/>
    </source>
</evidence>
<dbReference type="Proteomes" id="UP000198341">
    <property type="component" value="Chromosome 3"/>
</dbReference>
<keyword evidence="1" id="KW-0812">Transmembrane</keyword>
<sequence length="56" mass="6074">MPYASESFLRTAAREGKKMWPFLAGFAFVGAAVTYSTTTITSEDKKASKFLNPGGH</sequence>
<evidence type="ECO:0000256" key="1">
    <source>
        <dbReference type="SAM" id="Phobius"/>
    </source>
</evidence>
<keyword evidence="1" id="KW-1133">Transmembrane helix</keyword>
<proteinExistence type="predicted"/>
<organism evidence="2 3">
    <name type="scientific">Bathycoccus prasinos</name>
    <dbReference type="NCBI Taxonomy" id="41875"/>
    <lineage>
        <taxon>Eukaryota</taxon>
        <taxon>Viridiplantae</taxon>
        <taxon>Chlorophyta</taxon>
        <taxon>Mamiellophyceae</taxon>
        <taxon>Mamiellales</taxon>
        <taxon>Bathycoccaceae</taxon>
        <taxon>Bathycoccus</taxon>
    </lineage>
</organism>
<name>K8F280_9CHLO</name>
<dbReference type="EMBL" id="FO082276">
    <property type="protein sequence ID" value="CCO15643.1"/>
    <property type="molecule type" value="Genomic_DNA"/>
</dbReference>
<reference evidence="2 3" key="1">
    <citation type="submission" date="2011-10" db="EMBL/GenBank/DDBJ databases">
        <authorList>
            <person name="Genoscope - CEA"/>
        </authorList>
    </citation>
    <scope>NUCLEOTIDE SEQUENCE [LARGE SCALE GENOMIC DNA]</scope>
    <source>
        <strain evidence="2 3">RCC 1105</strain>
    </source>
</reference>
<feature type="transmembrane region" description="Helical" evidence="1">
    <location>
        <begin position="20"/>
        <end position="40"/>
    </location>
</feature>
<evidence type="ECO:0000313" key="3">
    <source>
        <dbReference type="Proteomes" id="UP000198341"/>
    </source>
</evidence>